<dbReference type="RefSeq" id="WP_161813631.1">
    <property type="nucleotide sequence ID" value="NZ_BLJN01000004.1"/>
</dbReference>
<keyword evidence="1" id="KW-0732">Signal</keyword>
<dbReference type="Proteomes" id="UP000445000">
    <property type="component" value="Unassembled WGS sequence"/>
</dbReference>
<proteinExistence type="predicted"/>
<name>A0A829YGK5_9GAMM</name>
<dbReference type="AlphaFoldDB" id="A0A829YGK5"/>
<dbReference type="Gene3D" id="1.25.40.10">
    <property type="entry name" value="Tetratricopeptide repeat domain"/>
    <property type="match status" value="1"/>
</dbReference>
<protein>
    <recommendedName>
        <fullName evidence="4">Tetratricopeptide repeat protein</fullName>
    </recommendedName>
</protein>
<dbReference type="SUPFAM" id="SSF48452">
    <property type="entry name" value="TPR-like"/>
    <property type="match status" value="1"/>
</dbReference>
<dbReference type="EMBL" id="BLJN01000004">
    <property type="protein sequence ID" value="GFE81941.1"/>
    <property type="molecule type" value="Genomic_DNA"/>
</dbReference>
<comment type="caution">
    <text evidence="2">The sequence shown here is derived from an EMBL/GenBank/DDBJ whole genome shotgun (WGS) entry which is preliminary data.</text>
</comment>
<dbReference type="InterPro" id="IPR053713">
    <property type="entry name" value="Bact_OM_Channel_sf"/>
</dbReference>
<dbReference type="SUPFAM" id="SSF56935">
    <property type="entry name" value="Porins"/>
    <property type="match status" value="1"/>
</dbReference>
<reference evidence="3" key="1">
    <citation type="submission" date="2020-01" db="EMBL/GenBank/DDBJ databases">
        <title>'Steroidobacter agaridevorans' sp. nov., agar-degrading bacteria isolated from rhizosphere soils.</title>
        <authorList>
            <person name="Ikenaga M."/>
            <person name="Kataoka M."/>
            <person name="Murouchi A."/>
            <person name="Katsuragi S."/>
            <person name="Sakai M."/>
        </authorList>
    </citation>
    <scope>NUCLEOTIDE SEQUENCE [LARGE SCALE GENOMIC DNA]</scope>
    <source>
        <strain evidence="3">YU21-B</strain>
    </source>
</reference>
<evidence type="ECO:0008006" key="4">
    <source>
        <dbReference type="Google" id="ProtNLM"/>
    </source>
</evidence>
<evidence type="ECO:0000313" key="2">
    <source>
        <dbReference type="EMBL" id="GFE81941.1"/>
    </source>
</evidence>
<gene>
    <name evidence="2" type="ORF">GCM10011487_39410</name>
</gene>
<evidence type="ECO:0000313" key="3">
    <source>
        <dbReference type="Proteomes" id="UP000445000"/>
    </source>
</evidence>
<dbReference type="Gene3D" id="2.40.160.40">
    <property type="entry name" value="monomeric porin ompg"/>
    <property type="match status" value="1"/>
</dbReference>
<dbReference type="InterPro" id="IPR011990">
    <property type="entry name" value="TPR-like_helical_dom_sf"/>
</dbReference>
<accession>A0A829YGK5</accession>
<evidence type="ECO:0000256" key="1">
    <source>
        <dbReference type="ARBA" id="ARBA00022729"/>
    </source>
</evidence>
<sequence>MPKTDATIRQATPAIPILRAARLAPDSVRPRPLHAASAILALLFVSSAPAFAYSEAATQQFRSGSTAFQAGDYQKALSAFESALAQGMSTPALHFNIGVAAYRVGNYARAETAFKEVANTPAMAGLAYYNLGLVELKRNDSAAANRWFSRVEGATEDARLRQLAAAQLGDVQPAAPTRQWVGYAGFGVGHDDNVALVSNSDVLGISDKADNFAEAQLAFSTPLGESSWRLDAGAMLVDYQDLDSFDQAGLQGGARYRWQLADWTNDAGVQLGYTTLDGSGFESRRAVFIQTGRELRADLYVRGRYRFSDIDGLEEFDGLTGRRHELGAFLDWTRADWDFSFGYRFEIGDYDDDSLSATRHELSFDAEYGFATDWSLLAEASRRRSDYDSDINGNEQRTELALGLTRILTSRWQVFLRYAYTNNDADAAAYDYTGNRFTAGIEATL</sequence>
<dbReference type="Pfam" id="PF13432">
    <property type="entry name" value="TPR_16"/>
    <property type="match status" value="1"/>
</dbReference>
<keyword evidence="3" id="KW-1185">Reference proteome</keyword>
<organism evidence="2 3">
    <name type="scientific">Steroidobacter agaridevorans</name>
    <dbReference type="NCBI Taxonomy" id="2695856"/>
    <lineage>
        <taxon>Bacteria</taxon>
        <taxon>Pseudomonadati</taxon>
        <taxon>Pseudomonadota</taxon>
        <taxon>Gammaproteobacteria</taxon>
        <taxon>Steroidobacterales</taxon>
        <taxon>Steroidobacteraceae</taxon>
        <taxon>Steroidobacter</taxon>
    </lineage>
</organism>